<proteinExistence type="predicted"/>
<dbReference type="InterPro" id="IPR028994">
    <property type="entry name" value="Integrin_alpha_N"/>
</dbReference>
<dbReference type="InterPro" id="IPR013517">
    <property type="entry name" value="FG-GAP"/>
</dbReference>
<evidence type="ECO:0000313" key="3">
    <source>
        <dbReference type="EMBL" id="BDW84508.1"/>
    </source>
</evidence>
<organism evidence="3 4">
    <name type="scientific">Roseicyclus marinus</name>
    <dbReference type="NCBI Taxonomy" id="2161673"/>
    <lineage>
        <taxon>Bacteria</taxon>
        <taxon>Pseudomonadati</taxon>
        <taxon>Pseudomonadota</taxon>
        <taxon>Alphaproteobacteria</taxon>
        <taxon>Rhodobacterales</taxon>
        <taxon>Roseobacteraceae</taxon>
        <taxon>Roseicyclus</taxon>
    </lineage>
</organism>
<gene>
    <name evidence="3" type="ORF">MACH21_06850</name>
</gene>
<dbReference type="RefSeq" id="WP_338274430.1">
    <property type="nucleotide sequence ID" value="NZ_AP027266.1"/>
</dbReference>
<feature type="signal peptide" evidence="2">
    <location>
        <begin position="1"/>
        <end position="20"/>
    </location>
</feature>
<dbReference type="EMBL" id="AP027266">
    <property type="protein sequence ID" value="BDW84508.1"/>
    <property type="molecule type" value="Genomic_DNA"/>
</dbReference>
<evidence type="ECO:0000313" key="4">
    <source>
        <dbReference type="Proteomes" id="UP001337723"/>
    </source>
</evidence>
<dbReference type="Proteomes" id="UP001337723">
    <property type="component" value="Chromosome"/>
</dbReference>
<name>A0AA48KJ63_9RHOB</name>
<keyword evidence="4" id="KW-1185">Reference proteome</keyword>
<accession>A0AA48KJ63</accession>
<protein>
    <recommendedName>
        <fullName evidence="5">VCBS repeat protein</fullName>
    </recommendedName>
</protein>
<keyword evidence="1 2" id="KW-0732">Signal</keyword>
<evidence type="ECO:0000256" key="1">
    <source>
        <dbReference type="ARBA" id="ARBA00022729"/>
    </source>
</evidence>
<evidence type="ECO:0000256" key="2">
    <source>
        <dbReference type="SAM" id="SignalP"/>
    </source>
</evidence>
<reference evidence="3 4" key="1">
    <citation type="submission" date="2023-01" db="EMBL/GenBank/DDBJ databases">
        <title>Complete genome sequence of Roseicyclus marinus strain Dej080120_10.</title>
        <authorList>
            <person name="Ueki S."/>
            <person name="Maruyama F."/>
        </authorList>
    </citation>
    <scope>NUCLEOTIDE SEQUENCE [LARGE SCALE GENOMIC DNA]</scope>
    <source>
        <strain evidence="3 4">Dej080120_10</strain>
    </source>
</reference>
<feature type="chain" id="PRO_5047397623" description="VCBS repeat protein" evidence="2">
    <location>
        <begin position="21"/>
        <end position="264"/>
    </location>
</feature>
<dbReference type="AlphaFoldDB" id="A0AA48KJ63"/>
<sequence>MRGAAGFVLAALLAATPAAACVAPPWSERAMAGSLARLADPGPGPVAAWFEDPTTRYAHAVLGDGIEAGTLAVLLSDDPSCPVARLPLPEAEVFEDLAPRLADLDGDGRAEIIVVQSHRDLGARLAVYGVTPEGGDLGLVAATPNIGRPNRWLAPVAAADLDGDGATEIAYVDRPHLARTLRVWRFEGGSLTEIAALSGLTNHRIGEAFITGGLRDCGSGPEIVLADADWSRVMAVRLGADGLSARPLAPFSPAAMDAALACRD</sequence>
<dbReference type="KEGG" id="rmai:MACH21_06850"/>
<evidence type="ECO:0008006" key="5">
    <source>
        <dbReference type="Google" id="ProtNLM"/>
    </source>
</evidence>
<dbReference type="Pfam" id="PF13517">
    <property type="entry name" value="FG-GAP_3"/>
    <property type="match status" value="1"/>
</dbReference>
<dbReference type="SUPFAM" id="SSF69318">
    <property type="entry name" value="Integrin alpha N-terminal domain"/>
    <property type="match status" value="1"/>
</dbReference>